<feature type="domain" description="Wadjet protein JetD C-terminal" evidence="1">
    <location>
        <begin position="189"/>
        <end position="327"/>
    </location>
</feature>
<dbReference type="EMBL" id="JAUSUG010000002">
    <property type="protein sequence ID" value="MDQ0253416.1"/>
    <property type="molecule type" value="Genomic_DNA"/>
</dbReference>
<accession>A0ABT9ZQ94</accession>
<name>A0ABT9ZQ94_9BACI</name>
<dbReference type="Pfam" id="PF09983">
    <property type="entry name" value="JetD_C"/>
    <property type="match status" value="1"/>
</dbReference>
<gene>
    <name evidence="2" type="ORF">J2S74_000788</name>
</gene>
<proteinExistence type="predicted"/>
<keyword evidence="3" id="KW-1185">Reference proteome</keyword>
<dbReference type="RefSeq" id="WP_307322038.1">
    <property type="nucleotide sequence ID" value="NZ_JAUSUG010000002.1"/>
</dbReference>
<comment type="caution">
    <text evidence="2">The sequence shown here is derived from an EMBL/GenBank/DDBJ whole genome shotgun (WGS) entry which is preliminary data.</text>
</comment>
<reference evidence="2 3" key="1">
    <citation type="submission" date="2023-07" db="EMBL/GenBank/DDBJ databases">
        <title>Genomic Encyclopedia of Type Strains, Phase IV (KMG-IV): sequencing the most valuable type-strain genomes for metagenomic binning, comparative biology and taxonomic classification.</title>
        <authorList>
            <person name="Goeker M."/>
        </authorList>
    </citation>
    <scope>NUCLEOTIDE SEQUENCE [LARGE SCALE GENOMIC DNA]</scope>
    <source>
        <strain evidence="2 3">DSM 9768</strain>
    </source>
</reference>
<dbReference type="InterPro" id="IPR024534">
    <property type="entry name" value="JetD_C"/>
</dbReference>
<protein>
    <recommendedName>
        <fullName evidence="1">Wadjet protein JetD C-terminal domain-containing protein</fullName>
    </recommendedName>
</protein>
<evidence type="ECO:0000313" key="3">
    <source>
        <dbReference type="Proteomes" id="UP001230005"/>
    </source>
</evidence>
<organism evidence="2 3">
    <name type="scientific">Evansella vedderi</name>
    <dbReference type="NCBI Taxonomy" id="38282"/>
    <lineage>
        <taxon>Bacteria</taxon>
        <taxon>Bacillati</taxon>
        <taxon>Bacillota</taxon>
        <taxon>Bacilli</taxon>
        <taxon>Bacillales</taxon>
        <taxon>Bacillaceae</taxon>
        <taxon>Evansella</taxon>
    </lineage>
</organism>
<sequence>MEKIKKRLVAFPKKSISLVDLEELCKKDVESYEEFSSIILKFEKEGILKMVKAKGQNSRPPFLAFQYRINKSPLKELHHQDLQRFRLQLHPTISIDHYYKEDPSIWKKDLPFIQKIDEYIKEHNFPIEDVPAPERSFELVGDEKWITEKGGKELLEKLGIYDRLKIIPVSDPLMFAINPITINHSEQLHLIVENKTTYQGLLPILRETKFSTLIYGSGKKIIKSIEQFPSQYPVQATHKFLYFGDVDREGISIWYSLNNKQPTTLALPFYRACLKKEASKGKGYQRERSEAMEKFQTFFQPQEQEQITNLLEKGLYLPQETLKTKELQEIWRESDWTGMI</sequence>
<dbReference type="Proteomes" id="UP001230005">
    <property type="component" value="Unassembled WGS sequence"/>
</dbReference>
<evidence type="ECO:0000313" key="2">
    <source>
        <dbReference type="EMBL" id="MDQ0253416.1"/>
    </source>
</evidence>
<evidence type="ECO:0000259" key="1">
    <source>
        <dbReference type="Pfam" id="PF09983"/>
    </source>
</evidence>